<evidence type="ECO:0000256" key="1">
    <source>
        <dbReference type="SAM" id="SignalP"/>
    </source>
</evidence>
<keyword evidence="2" id="KW-0378">Hydrolase</keyword>
<keyword evidence="1" id="KW-0732">Signal</keyword>
<dbReference type="InterPro" id="IPR008969">
    <property type="entry name" value="CarboxyPept-like_regulatory"/>
</dbReference>
<gene>
    <name evidence="2" type="ORF">FL622_04190</name>
</gene>
<evidence type="ECO:0000313" key="3">
    <source>
        <dbReference type="Proteomes" id="UP000317155"/>
    </source>
</evidence>
<accession>A0A550JJ94</accession>
<keyword evidence="2" id="KW-0645">Protease</keyword>
<dbReference type="OrthoDB" id="5401722at2"/>
<proteinExistence type="predicted"/>
<dbReference type="AlphaFoldDB" id="A0A550JJ94"/>
<dbReference type="SUPFAM" id="SSF49452">
    <property type="entry name" value="Starch-binding domain-like"/>
    <property type="match status" value="1"/>
</dbReference>
<dbReference type="EMBL" id="VJVV01000002">
    <property type="protein sequence ID" value="TRO83291.1"/>
    <property type="molecule type" value="Genomic_DNA"/>
</dbReference>
<dbReference type="GO" id="GO:0030246">
    <property type="term" value="F:carbohydrate binding"/>
    <property type="evidence" value="ECO:0007669"/>
    <property type="project" value="InterPro"/>
</dbReference>
<keyword evidence="3" id="KW-1185">Reference proteome</keyword>
<comment type="caution">
    <text evidence="2">The sequence shown here is derived from an EMBL/GenBank/DDBJ whole genome shotgun (WGS) entry which is preliminary data.</text>
</comment>
<protein>
    <submittedName>
        <fullName evidence="2">Carboxypeptidase regulatory-like domain-containing protein</fullName>
    </submittedName>
</protein>
<keyword evidence="2" id="KW-0121">Carboxypeptidase</keyword>
<dbReference type="RefSeq" id="WP_092056111.1">
    <property type="nucleotide sequence ID" value="NZ_FOJJ01000012.1"/>
</dbReference>
<dbReference type="InterPro" id="IPR013784">
    <property type="entry name" value="Carb-bd-like_fold"/>
</dbReference>
<dbReference type="GO" id="GO:0004180">
    <property type="term" value="F:carboxypeptidase activity"/>
    <property type="evidence" value="ECO:0007669"/>
    <property type="project" value="UniProtKB-KW"/>
</dbReference>
<name>A0A550JJ94_9BACT</name>
<feature type="chain" id="PRO_5022195288" evidence="1">
    <location>
        <begin position="23"/>
        <end position="345"/>
    </location>
</feature>
<dbReference type="SUPFAM" id="SSF49464">
    <property type="entry name" value="Carboxypeptidase regulatory domain-like"/>
    <property type="match status" value="1"/>
</dbReference>
<dbReference type="Proteomes" id="UP000317155">
    <property type="component" value="Unassembled WGS sequence"/>
</dbReference>
<feature type="signal peptide" evidence="1">
    <location>
        <begin position="1"/>
        <end position="22"/>
    </location>
</feature>
<organism evidence="2 3">
    <name type="scientific">Trichloromonas acetexigens</name>
    <dbReference type="NCBI Taxonomy" id="38815"/>
    <lineage>
        <taxon>Bacteria</taxon>
        <taxon>Pseudomonadati</taxon>
        <taxon>Thermodesulfobacteriota</taxon>
        <taxon>Desulfuromonadia</taxon>
        <taxon>Desulfuromonadales</taxon>
        <taxon>Trichloromonadaceae</taxon>
        <taxon>Trichloromonas</taxon>
    </lineage>
</organism>
<evidence type="ECO:0000313" key="2">
    <source>
        <dbReference type="EMBL" id="TRO83291.1"/>
    </source>
</evidence>
<sequence length="345" mass="36360">MMRTFCKLIVFLTLCWGSSASAATVAGKVTTDGGKVPTAGVQVLAYPLAAASLAGEAPHRSAATGKDGLFSLELPAGQYFFLARGGGFFAYYGRNPVAVPEDGLSGMNLALVAENPAVSERKVEFSTGVAGRTLVGEEPLADAIVYVYTDLNDQLKGMGLGLSAPSDAEGRFDLPLSPGTYYLLARQRQAGGFAGPLRAGDFIGYYPGNPVVVGPDQVLQLTLPMLEVPEKVERLAESLFGQTSIHGRIVDGEGKPVAGARAILYSDPTMLNRPLYVSRPSDADGRFVLSFAAGGTYYLAARDTLGGTPQPGERYGRFADSSDGSILVETGQDRSGVEIVVEEMW</sequence>
<reference evidence="2 3" key="1">
    <citation type="submission" date="2019-07" db="EMBL/GenBank/DDBJ databases">
        <title>Insights of Desulfuromonas acetexigens electromicrobiology.</title>
        <authorList>
            <person name="Katuri K."/>
            <person name="Sapireddy V."/>
            <person name="Shaw D.R."/>
            <person name="Saikaly P."/>
        </authorList>
    </citation>
    <scope>NUCLEOTIDE SEQUENCE [LARGE SCALE GENOMIC DNA]</scope>
    <source>
        <strain evidence="2 3">2873</strain>
    </source>
</reference>